<evidence type="ECO:0000313" key="1">
    <source>
        <dbReference type="EMBL" id="QIK37393.1"/>
    </source>
</evidence>
<evidence type="ECO:0000313" key="2">
    <source>
        <dbReference type="Proteomes" id="UP000502699"/>
    </source>
</evidence>
<dbReference type="AlphaFoldDB" id="A0A6G7VBE2"/>
<protein>
    <submittedName>
        <fullName evidence="1">Uncharacterized protein</fullName>
    </submittedName>
</protein>
<sequence>MKVKVDIDISPEEVRRLFGLPDLESFQRQILDDIRERMRAGVEGYDPLKLYEPYLKGTLASWDLFQRMLVRMVTPAATSKPGEGSDQTDA</sequence>
<keyword evidence="2" id="KW-1185">Reference proteome</keyword>
<accession>A0A6G7VBE2</accession>
<dbReference type="KEGG" id="cjap:GWK36_04675"/>
<name>A0A6G7VBE2_9GAMM</name>
<reference evidence="2" key="1">
    <citation type="submission" date="2020-01" db="EMBL/GenBank/DDBJ databases">
        <title>Caldichromatium gen. nov., sp. nov., a thermophilic purple sulfur bacterium member of the family Chromatiaceae isolated from Nakabusa hot spring, Japan.</title>
        <authorList>
            <person name="Saini M.K."/>
            <person name="Hanada S."/>
            <person name="Tank M."/>
        </authorList>
    </citation>
    <scope>NUCLEOTIDE SEQUENCE [LARGE SCALE GENOMIC DNA]</scope>
    <source>
        <strain evidence="2">No.7</strain>
    </source>
</reference>
<dbReference type="EMBL" id="CP048029">
    <property type="protein sequence ID" value="QIK37393.1"/>
    <property type="molecule type" value="Genomic_DNA"/>
</dbReference>
<dbReference type="Pfam" id="PF20099">
    <property type="entry name" value="DUF6489"/>
    <property type="match status" value="1"/>
</dbReference>
<proteinExistence type="predicted"/>
<dbReference type="InterPro" id="IPR045502">
    <property type="entry name" value="DUF6489"/>
</dbReference>
<organism evidence="1 2">
    <name type="scientific">Caldichromatium japonicum</name>
    <dbReference type="NCBI Taxonomy" id="2699430"/>
    <lineage>
        <taxon>Bacteria</taxon>
        <taxon>Pseudomonadati</taxon>
        <taxon>Pseudomonadota</taxon>
        <taxon>Gammaproteobacteria</taxon>
        <taxon>Chromatiales</taxon>
        <taxon>Chromatiaceae</taxon>
        <taxon>Caldichromatium</taxon>
    </lineage>
</organism>
<gene>
    <name evidence="1" type="ORF">GWK36_04675</name>
</gene>
<dbReference type="RefSeq" id="WP_166270160.1">
    <property type="nucleotide sequence ID" value="NZ_CP048029.1"/>
</dbReference>
<dbReference type="Proteomes" id="UP000502699">
    <property type="component" value="Chromosome"/>
</dbReference>